<dbReference type="OrthoDB" id="7567542at2"/>
<reference evidence="2" key="1">
    <citation type="submission" date="2017-06" db="EMBL/GenBank/DDBJ databases">
        <authorList>
            <person name="Varghese N."/>
            <person name="Submissions S."/>
        </authorList>
    </citation>
    <scope>NUCLEOTIDE SEQUENCE [LARGE SCALE GENOMIC DNA]</scope>
    <source>
        <strain evidence="2">LNB2</strain>
    </source>
</reference>
<dbReference type="RefSeq" id="WP_089218546.1">
    <property type="nucleotide sequence ID" value="NZ_FZOS01000004.1"/>
</dbReference>
<accession>A0A239DC50</accession>
<dbReference type="Proteomes" id="UP000198281">
    <property type="component" value="Unassembled WGS sequence"/>
</dbReference>
<evidence type="ECO:0000313" key="2">
    <source>
        <dbReference type="Proteomes" id="UP000198281"/>
    </source>
</evidence>
<dbReference type="AlphaFoldDB" id="A0A239DC50"/>
<protein>
    <submittedName>
        <fullName evidence="1">Uncharacterized protein</fullName>
    </submittedName>
</protein>
<evidence type="ECO:0000313" key="1">
    <source>
        <dbReference type="EMBL" id="SNS29273.1"/>
    </source>
</evidence>
<proteinExistence type="predicted"/>
<gene>
    <name evidence="1" type="ORF">SAMN06295912_1047</name>
</gene>
<organism evidence="1 2">
    <name type="scientific">Edaphosphingomonas laterariae</name>
    <dbReference type="NCBI Taxonomy" id="861865"/>
    <lineage>
        <taxon>Bacteria</taxon>
        <taxon>Pseudomonadati</taxon>
        <taxon>Pseudomonadota</taxon>
        <taxon>Alphaproteobacteria</taxon>
        <taxon>Sphingomonadales</taxon>
        <taxon>Rhizorhabdaceae</taxon>
        <taxon>Edaphosphingomonas</taxon>
    </lineage>
</organism>
<dbReference type="EMBL" id="FZOS01000004">
    <property type="protein sequence ID" value="SNS29273.1"/>
    <property type="molecule type" value="Genomic_DNA"/>
</dbReference>
<name>A0A239DC50_9SPHN</name>
<sequence length="86" mass="8813">MANSDESRILGLLADELDAARATLERLGVALCGNPAVAGQHIHELQALDDIGQRQAAIAAILRAPDIGVAAAGATLESICRRLGTA</sequence>
<keyword evidence="2" id="KW-1185">Reference proteome</keyword>